<evidence type="ECO:0000313" key="2">
    <source>
        <dbReference type="Ensembl" id="ENSDARP00000123164"/>
    </source>
</evidence>
<dbReference type="GeneID" id="100000125"/>
<feature type="compositionally biased region" description="Basic and acidic residues" evidence="1">
    <location>
        <begin position="339"/>
        <end position="350"/>
    </location>
</feature>
<evidence type="ECO:0000256" key="1">
    <source>
        <dbReference type="SAM" id="MobiDB-lite"/>
    </source>
</evidence>
<evidence type="ECO:0007829" key="6">
    <source>
        <dbReference type="PeptideAtlas" id="F6NW08"/>
    </source>
</evidence>
<dbReference type="Ensembl" id="ENSDART00000145356.4">
    <property type="protein sequence ID" value="ENSDARP00000123164.2"/>
    <property type="gene ID" value="ENSDARG00000027738.13"/>
</dbReference>
<name>F6NW08_DANRE</name>
<reference evidence="2 3" key="3">
    <citation type="journal article" date="2013" name="Nature">
        <title>The zebrafish reference genome sequence and its relationship to the human genome.</title>
        <authorList>
            <consortium name="Genome Reference Consortium Zebrafish"/>
            <person name="Howe K."/>
            <person name="Clark M.D."/>
            <person name="Torroja C.F."/>
            <person name="Torrance J."/>
            <person name="Berthelot C."/>
            <person name="Muffato M."/>
            <person name="Collins J.E."/>
            <person name="Humphray S."/>
            <person name="McLaren K."/>
            <person name="Matthews L."/>
            <person name="McLaren S."/>
            <person name="Sealy I."/>
            <person name="Caccamo M."/>
            <person name="Churcher C."/>
            <person name="Scott C."/>
            <person name="Barrett J.C."/>
            <person name="Koch R."/>
            <person name="Rauch G.J."/>
            <person name="White S."/>
            <person name="Chow W."/>
            <person name="Kilian B."/>
            <person name="Quintais L.T."/>
            <person name="Guerra-Assuncao J.A."/>
            <person name="Zhou Y."/>
            <person name="Gu Y."/>
            <person name="Yen J."/>
            <person name="Vogel J.H."/>
            <person name="Eyre T."/>
            <person name="Redmond S."/>
            <person name="Banerjee R."/>
            <person name="Chi J."/>
            <person name="Fu B."/>
            <person name="Langley E."/>
            <person name="Maguire S.F."/>
            <person name="Laird G.K."/>
            <person name="Lloyd D."/>
            <person name="Kenyon E."/>
            <person name="Donaldson S."/>
            <person name="Sehra H."/>
            <person name="Almeida-King J."/>
            <person name="Loveland J."/>
            <person name="Trevanion S."/>
            <person name="Jones M."/>
            <person name="Quail M."/>
            <person name="Willey D."/>
            <person name="Hunt A."/>
            <person name="Burton J."/>
            <person name="Sims S."/>
            <person name="McLay K."/>
            <person name="Plumb B."/>
            <person name="Davis J."/>
            <person name="Clee C."/>
            <person name="Oliver K."/>
            <person name="Clark R."/>
            <person name="Riddle C."/>
            <person name="Elliot D."/>
            <person name="Eliott D."/>
            <person name="Threadgold G."/>
            <person name="Harden G."/>
            <person name="Ware D."/>
            <person name="Begum S."/>
            <person name="Mortimore B."/>
            <person name="Mortimer B."/>
            <person name="Kerry G."/>
            <person name="Heath P."/>
            <person name="Phillimore B."/>
            <person name="Tracey A."/>
            <person name="Corby N."/>
            <person name="Dunn M."/>
            <person name="Johnson C."/>
            <person name="Wood J."/>
            <person name="Clark S."/>
            <person name="Pelan S."/>
            <person name="Griffiths G."/>
            <person name="Smith M."/>
            <person name="Glithero R."/>
            <person name="Howden P."/>
            <person name="Barker N."/>
            <person name="Lloyd C."/>
            <person name="Stevens C."/>
            <person name="Harley J."/>
            <person name="Holt K."/>
            <person name="Panagiotidis G."/>
            <person name="Lovell J."/>
            <person name="Beasley H."/>
            <person name="Henderson C."/>
            <person name="Gordon D."/>
            <person name="Auger K."/>
            <person name="Wright D."/>
            <person name="Collins J."/>
            <person name="Raisen C."/>
            <person name="Dyer L."/>
            <person name="Leung K."/>
            <person name="Robertson L."/>
            <person name="Ambridge K."/>
            <person name="Leongamornlert D."/>
            <person name="McGuire S."/>
            <person name="Gilderthorp R."/>
            <person name="Griffiths C."/>
            <person name="Manthravadi D."/>
            <person name="Nichol S."/>
            <person name="Barker G."/>
            <person name="Whitehead S."/>
            <person name="Kay M."/>
            <person name="Brown J."/>
            <person name="Murnane C."/>
            <person name="Gray E."/>
            <person name="Humphries M."/>
            <person name="Sycamore N."/>
            <person name="Barker D."/>
            <person name="Saunders D."/>
            <person name="Wallis J."/>
            <person name="Babbage A."/>
            <person name="Hammond S."/>
            <person name="Mashreghi-Mohammadi M."/>
            <person name="Barr L."/>
            <person name="Martin S."/>
            <person name="Wray P."/>
            <person name="Ellington A."/>
            <person name="Matthews N."/>
            <person name="Ellwood M."/>
            <person name="Woodmansey R."/>
            <person name="Clark G."/>
            <person name="Cooper J."/>
            <person name="Cooper J."/>
            <person name="Tromans A."/>
            <person name="Grafham D."/>
            <person name="Skuce C."/>
            <person name="Pandian R."/>
            <person name="Andrews R."/>
            <person name="Harrison E."/>
            <person name="Kimberley A."/>
            <person name="Garnett J."/>
            <person name="Fosker N."/>
            <person name="Hall R."/>
            <person name="Garner P."/>
            <person name="Kelly D."/>
            <person name="Bird C."/>
            <person name="Palmer S."/>
            <person name="Gehring I."/>
            <person name="Berger A."/>
            <person name="Dooley C.M."/>
            <person name="Ersan-Urun Z."/>
            <person name="Eser C."/>
            <person name="Geiger H."/>
            <person name="Geisler M."/>
            <person name="Karotki L."/>
            <person name="Kirn A."/>
            <person name="Konantz J."/>
            <person name="Konantz M."/>
            <person name="Oberlander M."/>
            <person name="Rudolph-Geiger S."/>
            <person name="Teucke M."/>
            <person name="Lanz C."/>
            <person name="Raddatz G."/>
            <person name="Osoegawa K."/>
            <person name="Zhu B."/>
            <person name="Rapp A."/>
            <person name="Widaa S."/>
            <person name="Langford C."/>
            <person name="Yang F."/>
            <person name="Schuster S.C."/>
            <person name="Carter N.P."/>
            <person name="Harrow J."/>
            <person name="Ning Z."/>
            <person name="Herrero J."/>
            <person name="Searle S.M."/>
            <person name="Enright A."/>
            <person name="Geisler R."/>
            <person name="Plasterk R.H."/>
            <person name="Lee C."/>
            <person name="Westerfield M."/>
            <person name="de Jong P.J."/>
            <person name="Zon L.I."/>
            <person name="Postlethwait J.H."/>
            <person name="Nusslein-Volhard C."/>
            <person name="Hubbard T.J."/>
            <person name="Roest Crollius H."/>
            <person name="Rogers J."/>
            <person name="Stemple D.L."/>
        </authorList>
    </citation>
    <scope>NUCLEOTIDE SEQUENCE [LARGE SCALE GENOMIC DNA]</scope>
    <source>
        <strain evidence="2 3">Tuebingen</strain>
    </source>
</reference>
<dbReference type="AGR" id="ZFIN:ZDB-GENE-060503-666"/>
<feature type="compositionally biased region" description="Polar residues" evidence="1">
    <location>
        <begin position="514"/>
        <end position="527"/>
    </location>
</feature>
<keyword evidence="6" id="KW-1267">Proteomics identification</keyword>
<dbReference type="GO" id="GO:0003712">
    <property type="term" value="F:transcription coregulator activity"/>
    <property type="evidence" value="ECO:0000318"/>
    <property type="project" value="GO_Central"/>
</dbReference>
<proteinExistence type="evidence at protein level"/>
<dbReference type="ExpressionAtlas" id="F6NW08">
    <property type="expression patterns" value="baseline"/>
</dbReference>
<dbReference type="OrthoDB" id="5877502at2759"/>
<sequence>MTDLLTVYDDDQANSFIDCMICEKKIRGDTNYKIHVTSMQHLKKEDALVAQGQIPRQPSMPEWKDIKQYLEYLHLDEPIIGLNSLVQIPDHVTEDGKNVLKYKCRMCFVEMDLYSMVTHIVGRKHRQKYLELKRPDLVTWNDNNLKQPGLVVRAKAAVVEKHEGWGTPEPLKQPKVYEGLNLRPSVQQQQQPYYGQDVHRSASLDVSKQTYVSEEQEGVSYYIDEKYGRQPCPQENWHERAYEETDPGGRPSREDLGRGRLREEYEREPYSRADRHVPIDVQEKTYYEGVPKNRFNDKDLRVHQPGGSHYQKEHIHSSQYGAYDDRKSAGNPVPMHGRSLHDEGKRGTVREMHSRSWDKASEMQGYSHMHEPNAYSMEDIPAKRKKKSRFSDATAEEIAFAHMRHSNKHIPKEQTRGQPGRGAPDRGAPARGEPVRGALDRGPAVRGEPVRGALDRGPPVRGEPVRGALDRGPPVRGEPVRGALDRGPPVRGEPVRGALDRGPPVRGAAVRGAPSNQFVDSGSASHLNQKDDSVLDIFNNIEIENMEDARILKEKLCTVLKEFQAAKTERVVGHTSHTQSVSDHRGVNPTDHRRDDPDSMYLQNRGYQEPRRYDDDRRGYQEYRDDLREFRQDEDPRAPRHYADYPSSHPEARPYDDDPRGFPKPRGPENPQSQPERRRYDDNLRQKEPRYEEYPQALRVDADLRSSQEARYYEDYYRGYESMESERDWERSQESFGKPPGHFKSHSLQDGGRMYVGRGQQRAHQGNHQPVTEELYDPFQPSSSPPPESSSSTSLDKIASTLLELVSRR</sequence>
<feature type="compositionally biased region" description="Basic and acidic residues" evidence="1">
    <location>
        <begin position="675"/>
        <end position="693"/>
    </location>
</feature>
<reference evidence="4" key="5">
    <citation type="journal article" date="2016" name="BMC Genomics">
        <title>Gene evolution and gene expression after whole genome duplication in fish: the PhyloFish database.</title>
        <authorList>
            <person name="Pasquier J."/>
            <person name="Cabau C."/>
            <person name="Nguyen T."/>
            <person name="Jouanno E."/>
            <person name="Severac D."/>
            <person name="Braasch I."/>
            <person name="Journot L."/>
            <person name="Pontarotti P."/>
            <person name="Klopp C."/>
            <person name="Postlethwait J.H."/>
            <person name="Guiguen Y."/>
            <person name="Bobe J."/>
        </authorList>
    </citation>
    <scope>NUCLEOTIDE SEQUENCE</scope>
    <source>
        <strain evidence="4">Tuebingen</strain>
    </source>
</reference>
<dbReference type="SMR" id="F6NW08"/>
<gene>
    <name evidence="2 4 5" type="primary">si:ch211-13c6.2</name>
</gene>
<reference evidence="4" key="4">
    <citation type="journal article" date="2015" name="Nat. Commun.">
        <title>RFX transcription factors are essential for hearing in mice.</title>
        <authorList>
            <person name="Elkon R."/>
            <person name="Milon B."/>
            <person name="Morrison L."/>
            <person name="Shah M."/>
            <person name="Vijayakumar S."/>
            <person name="Racherla M."/>
            <person name="Leitch C.C."/>
            <person name="Silipino L."/>
            <person name="Hadi S."/>
            <person name="Weiss-Gayet M."/>
            <person name="Barras E."/>
            <person name="Schmid C.D."/>
            <person name="Ait-Lounis A."/>
            <person name="Barnes A."/>
            <person name="Song Y."/>
            <person name="Eisenman D.J."/>
            <person name="Eliyahu E."/>
            <person name="Frolenkov G.I."/>
            <person name="Strome S.E."/>
            <person name="Durand B."/>
            <person name="Zaghloul N.A."/>
            <person name="Jones S.M."/>
            <person name="Reith W."/>
            <person name="Hertzano R."/>
        </authorList>
    </citation>
    <scope>NUCLEOTIDE SEQUENCE</scope>
    <source>
        <strain evidence="4">Tuebingen</strain>
    </source>
</reference>
<evidence type="ECO:0000313" key="5">
    <source>
        <dbReference type="ZFIN" id="ZDB-GENE-060503-666"/>
    </source>
</evidence>
<dbReference type="GO" id="GO:0006355">
    <property type="term" value="P:regulation of DNA-templated transcription"/>
    <property type="evidence" value="ECO:0000318"/>
    <property type="project" value="GO_Central"/>
</dbReference>
<protein>
    <submittedName>
        <fullName evidence="2">Si:ch211-13c6.2</fullName>
    </submittedName>
    <submittedName>
        <fullName evidence="4">Uncharacterized protein LOC100000125 isoform 2</fullName>
    </submittedName>
</protein>
<evidence type="ECO:0000313" key="4">
    <source>
        <dbReference type="RefSeq" id="NP_001417836.1"/>
    </source>
</evidence>
<dbReference type="Bgee" id="ENSDARG00000027738">
    <property type="expression patterns" value="Expressed in pharyngeal gill and 27 other cell types or tissues"/>
</dbReference>
<reference evidence="2" key="2">
    <citation type="submission" date="2012-02" db="UniProtKB">
        <authorList>
            <consortium name="Ensembl"/>
        </authorList>
    </citation>
    <scope>IDENTIFICATION</scope>
    <source>
        <strain evidence="2">Tuebingen</strain>
    </source>
</reference>
<organism evidence="2">
    <name type="scientific">Danio rerio</name>
    <name type="common">Zebrafish</name>
    <name type="synonym">Brachydanio rerio</name>
    <dbReference type="NCBI Taxonomy" id="7955"/>
    <lineage>
        <taxon>Eukaryota</taxon>
        <taxon>Metazoa</taxon>
        <taxon>Chordata</taxon>
        <taxon>Craniata</taxon>
        <taxon>Vertebrata</taxon>
        <taxon>Euteleostomi</taxon>
        <taxon>Actinopterygii</taxon>
        <taxon>Neopterygii</taxon>
        <taxon>Teleostei</taxon>
        <taxon>Ostariophysi</taxon>
        <taxon>Cypriniformes</taxon>
        <taxon>Danionidae</taxon>
        <taxon>Danioninae</taxon>
        <taxon>Danio</taxon>
    </lineage>
</organism>
<accession>A0A8M2B6T8</accession>
<dbReference type="EMBL" id="BX957244">
    <property type="status" value="NOT_ANNOTATED_CDS"/>
    <property type="molecule type" value="Genomic_DNA"/>
</dbReference>
<dbReference type="AlphaFoldDB" id="F6NW08"/>
<dbReference type="Proteomes" id="UP000000437">
    <property type="component" value="Chromosome 19"/>
</dbReference>
<feature type="region of interest" description="Disordered" evidence="1">
    <location>
        <begin position="569"/>
        <end position="798"/>
    </location>
</feature>
<dbReference type="GO" id="GO:0005667">
    <property type="term" value="C:transcription regulator complex"/>
    <property type="evidence" value="ECO:0000318"/>
    <property type="project" value="GO_Central"/>
</dbReference>
<dbReference type="PaxDb" id="7955-ENSDARP00000123164"/>
<evidence type="ECO:0000313" key="3">
    <source>
        <dbReference type="Proteomes" id="UP000000437"/>
    </source>
</evidence>
<feature type="compositionally biased region" description="Basic and acidic residues" evidence="1">
    <location>
        <begin position="650"/>
        <end position="661"/>
    </location>
</feature>
<reference evidence="4" key="1">
    <citation type="journal article" date="2004" name="Proc. Natl. Acad. Sci. U.S.A.">
        <title>Hematopoietic gene expression profile in zebrafish kidney marrow.</title>
        <authorList>
            <person name="Song H.D."/>
            <person name="Sun X.J."/>
            <person name="Deng M."/>
            <person name="Zhang G.W."/>
            <person name="Zhou Y."/>
            <person name="Wu X.Y."/>
            <person name="Sheng Y."/>
            <person name="Chen Y."/>
            <person name="Ruan Z."/>
            <person name="Jiang C.L."/>
            <person name="Fan H.Y."/>
            <person name="Zon L.I."/>
            <person name="Kanki J.P."/>
            <person name="Liu T.X."/>
            <person name="Look A.T."/>
            <person name="Chen Z."/>
        </authorList>
    </citation>
    <scope>NUCLEOTIDE SEQUENCE</scope>
    <source>
        <strain evidence="4">Tuebingen</strain>
    </source>
</reference>
<feature type="region of interest" description="Disordered" evidence="1">
    <location>
        <begin position="327"/>
        <end position="350"/>
    </location>
</feature>
<feature type="compositionally biased region" description="Basic and acidic residues" evidence="1">
    <location>
        <begin position="724"/>
        <end position="733"/>
    </location>
</feature>
<dbReference type="GO" id="GO:0005634">
    <property type="term" value="C:nucleus"/>
    <property type="evidence" value="ECO:0000318"/>
    <property type="project" value="GO_Central"/>
</dbReference>
<dbReference type="ZFIN" id="ZDB-GENE-060503-666">
    <property type="gene designation" value="si:ch211-13c6.2"/>
</dbReference>
<feature type="compositionally biased region" description="Basic and acidic residues" evidence="1">
    <location>
        <begin position="700"/>
        <end position="718"/>
    </location>
</feature>
<feature type="region of interest" description="Disordered" evidence="1">
    <location>
        <begin position="401"/>
        <end position="527"/>
    </location>
</feature>
<feature type="compositionally biased region" description="Basic and acidic residues" evidence="1">
    <location>
        <begin position="608"/>
        <end position="643"/>
    </location>
</feature>
<accession>F6NW08</accession>
<dbReference type="eggNOG" id="ENOG502S2P5">
    <property type="taxonomic scope" value="Eukaryota"/>
</dbReference>
<dbReference type="RefSeq" id="NP_001417836.1">
    <property type="nucleotide sequence ID" value="NM_001430907.1"/>
</dbReference>
<feature type="compositionally biased region" description="Basic and acidic residues" evidence="1">
    <location>
        <begin position="582"/>
        <end position="597"/>
    </location>
</feature>
<keyword evidence="3" id="KW-1185">Reference proteome</keyword>
<dbReference type="OMA" id="HGEPRHS"/>
<reference evidence="4" key="6">
    <citation type="submission" date="2025-04" db="UniProtKB">
        <authorList>
            <consortium name="RefSeq"/>
        </authorList>
    </citation>
    <scope>IDENTIFICATION</scope>
    <source>
        <strain evidence="4">Tuebingen</strain>
    </source>
</reference>
<dbReference type="HOGENOM" id="CLU_348487_0_0_1"/>
<dbReference type="GeneTree" id="ENSGT00940000172259"/>